<name>A0A7S9LVR5_9RHOB</name>
<evidence type="ECO:0000313" key="5">
    <source>
        <dbReference type="Proteomes" id="UP000594800"/>
    </source>
</evidence>
<evidence type="ECO:0000256" key="1">
    <source>
        <dbReference type="ARBA" id="ARBA00000022"/>
    </source>
</evidence>
<dbReference type="NCBIfam" id="TIGR02464">
    <property type="entry name" value="ribofla_fusion"/>
    <property type="match status" value="1"/>
</dbReference>
<organism evidence="4 5">
    <name type="scientific">Pontivivens ytuae</name>
    <dbReference type="NCBI Taxonomy" id="2789856"/>
    <lineage>
        <taxon>Bacteria</taxon>
        <taxon>Pseudomonadati</taxon>
        <taxon>Pseudomonadota</taxon>
        <taxon>Alphaproteobacteria</taxon>
        <taxon>Rhodobacterales</taxon>
        <taxon>Paracoccaceae</taxon>
        <taxon>Pontivivens</taxon>
    </lineage>
</organism>
<sequence length="159" mass="17632">MSTFKVWGKRFECAEQAMMYGKAHLFGDGKIAGEILKTDDPGRQKALGRKVRGFDEETWSAERVRIVAEVSLAKYEQNRGLRRKLLQTGERPLAEASPIDFIWGIGLDATNASQTPTDQWPGANLLGRVLMGVRDVMRDAHTNEIPAVEPTGIMKEGSS</sequence>
<keyword evidence="5" id="KW-1185">Reference proteome</keyword>
<gene>
    <name evidence="4" type="ORF">I0K15_00900</name>
</gene>
<dbReference type="Proteomes" id="UP000594800">
    <property type="component" value="Chromosome"/>
</dbReference>
<reference evidence="4 5" key="1">
    <citation type="submission" date="2020-11" db="EMBL/GenBank/DDBJ databases">
        <title>Description of Pontivivens ytuae sp. nov. isolated from deep sea sediment of Mariana Trench.</title>
        <authorList>
            <person name="Wang Z."/>
            <person name="Sun Q.-L."/>
            <person name="Xu X.-D."/>
            <person name="Tang Y.-Z."/>
            <person name="Zhang J."/>
        </authorList>
    </citation>
    <scope>NUCLEOTIDE SEQUENCE [LARGE SCALE GENOMIC DNA]</scope>
    <source>
        <strain evidence="4 5">MT2928</strain>
    </source>
</reference>
<dbReference type="InterPro" id="IPR037238">
    <property type="entry name" value="YbiA-like_sf"/>
</dbReference>
<dbReference type="InterPro" id="IPR012816">
    <property type="entry name" value="NADAR"/>
</dbReference>
<protein>
    <submittedName>
        <fullName evidence="4">NADAR family protein</fullName>
    </submittedName>
</protein>
<comment type="catalytic activity">
    <reaction evidence="2">
        <text>2,5-diamino-6-hydroxy-4-(5-phosphoribosylamino)-pyrimidine + H2O = 2,5,6-triamino-4-hydroxypyrimidine + D-ribose 5-phosphate</text>
        <dbReference type="Rhea" id="RHEA:23436"/>
        <dbReference type="ChEBI" id="CHEBI:15377"/>
        <dbReference type="ChEBI" id="CHEBI:58614"/>
        <dbReference type="ChEBI" id="CHEBI:78346"/>
        <dbReference type="ChEBI" id="CHEBI:137796"/>
    </reaction>
</comment>
<feature type="domain" description="NADAR" evidence="3">
    <location>
        <begin position="8"/>
        <end position="138"/>
    </location>
</feature>
<dbReference type="SUPFAM" id="SSF143990">
    <property type="entry name" value="YbiA-like"/>
    <property type="match status" value="1"/>
</dbReference>
<comment type="catalytic activity">
    <reaction evidence="1">
        <text>5-amino-6-(5-phospho-D-ribosylamino)uracil + H2O = 5,6-diaminouracil + D-ribose 5-phosphate</text>
        <dbReference type="Rhea" id="RHEA:55020"/>
        <dbReference type="ChEBI" id="CHEBI:15377"/>
        <dbReference type="ChEBI" id="CHEBI:46252"/>
        <dbReference type="ChEBI" id="CHEBI:58453"/>
        <dbReference type="ChEBI" id="CHEBI:78346"/>
    </reaction>
</comment>
<dbReference type="Gene3D" id="1.10.357.40">
    <property type="entry name" value="YbiA-like"/>
    <property type="match status" value="1"/>
</dbReference>
<proteinExistence type="predicted"/>
<accession>A0A7S9LVR5</accession>
<evidence type="ECO:0000313" key="4">
    <source>
        <dbReference type="EMBL" id="QPH56066.1"/>
    </source>
</evidence>
<dbReference type="KEGG" id="poz:I0K15_00900"/>
<dbReference type="AlphaFoldDB" id="A0A7S9LVR5"/>
<dbReference type="CDD" id="cd15457">
    <property type="entry name" value="NADAR"/>
    <property type="match status" value="1"/>
</dbReference>
<evidence type="ECO:0000256" key="2">
    <source>
        <dbReference type="ARBA" id="ARBA00000751"/>
    </source>
</evidence>
<dbReference type="Pfam" id="PF08719">
    <property type="entry name" value="NADAR"/>
    <property type="match status" value="1"/>
</dbReference>
<evidence type="ECO:0000259" key="3">
    <source>
        <dbReference type="Pfam" id="PF08719"/>
    </source>
</evidence>
<dbReference type="EMBL" id="CP064942">
    <property type="protein sequence ID" value="QPH56066.1"/>
    <property type="molecule type" value="Genomic_DNA"/>
</dbReference>